<name>D8TT99_VOLCA</name>
<evidence type="ECO:0008006" key="5">
    <source>
        <dbReference type="Google" id="ProtNLM"/>
    </source>
</evidence>
<proteinExistence type="predicted"/>
<dbReference type="KEGG" id="vcn:VOLCADRAFT_90018"/>
<evidence type="ECO:0000313" key="4">
    <source>
        <dbReference type="Proteomes" id="UP000001058"/>
    </source>
</evidence>
<dbReference type="PANTHER" id="PTHR13037">
    <property type="entry name" value="FORMIN"/>
    <property type="match status" value="1"/>
</dbReference>
<keyword evidence="1" id="KW-0945">Host-virus interaction</keyword>
<dbReference type="Proteomes" id="UP000001058">
    <property type="component" value="Unassembled WGS sequence"/>
</dbReference>
<keyword evidence="4" id="KW-1185">Reference proteome</keyword>
<feature type="region of interest" description="Disordered" evidence="2">
    <location>
        <begin position="51"/>
        <end position="78"/>
    </location>
</feature>
<feature type="compositionally biased region" description="Polar residues" evidence="2">
    <location>
        <begin position="61"/>
        <end position="71"/>
    </location>
</feature>
<feature type="region of interest" description="Disordered" evidence="2">
    <location>
        <begin position="680"/>
        <end position="702"/>
    </location>
</feature>
<gene>
    <name evidence="3" type="ORF">VOLCADRAFT_90018</name>
</gene>
<feature type="compositionally biased region" description="Low complexity" evidence="2">
    <location>
        <begin position="191"/>
        <end position="206"/>
    </location>
</feature>
<dbReference type="EMBL" id="GL378336">
    <property type="protein sequence ID" value="EFJ49270.1"/>
    <property type="molecule type" value="Genomic_DNA"/>
</dbReference>
<dbReference type="AlphaFoldDB" id="D8TT99"/>
<evidence type="ECO:0000256" key="2">
    <source>
        <dbReference type="SAM" id="MobiDB-lite"/>
    </source>
</evidence>
<dbReference type="PANTHER" id="PTHR13037:SF24">
    <property type="entry name" value="POLYCOMB PROTEIN PCL-RELATED"/>
    <property type="match status" value="1"/>
</dbReference>
<dbReference type="InterPro" id="IPR011333">
    <property type="entry name" value="SKP1/BTB/POZ_sf"/>
</dbReference>
<dbReference type="InParanoid" id="D8TT99"/>
<organism evidence="4">
    <name type="scientific">Volvox carteri f. nagariensis</name>
    <dbReference type="NCBI Taxonomy" id="3068"/>
    <lineage>
        <taxon>Eukaryota</taxon>
        <taxon>Viridiplantae</taxon>
        <taxon>Chlorophyta</taxon>
        <taxon>core chlorophytes</taxon>
        <taxon>Chlorophyceae</taxon>
        <taxon>CS clade</taxon>
        <taxon>Chlamydomonadales</taxon>
        <taxon>Volvocaceae</taxon>
        <taxon>Volvox</taxon>
    </lineage>
</organism>
<feature type="compositionally biased region" description="Pro residues" evidence="2">
    <location>
        <begin position="681"/>
        <end position="696"/>
    </location>
</feature>
<dbReference type="GeneID" id="9618781"/>
<dbReference type="RefSeq" id="XP_002949718.1">
    <property type="nucleotide sequence ID" value="XM_002949672.1"/>
</dbReference>
<dbReference type="OrthoDB" id="552410at2759"/>
<accession>D8TT99</accession>
<reference evidence="3 4" key="1">
    <citation type="journal article" date="2010" name="Science">
        <title>Genomic analysis of organismal complexity in the multicellular green alga Volvox carteri.</title>
        <authorList>
            <person name="Prochnik S.E."/>
            <person name="Umen J."/>
            <person name="Nedelcu A.M."/>
            <person name="Hallmann A."/>
            <person name="Miller S.M."/>
            <person name="Nishii I."/>
            <person name="Ferris P."/>
            <person name="Kuo A."/>
            <person name="Mitros T."/>
            <person name="Fritz-Laylin L.K."/>
            <person name="Hellsten U."/>
            <person name="Chapman J."/>
            <person name="Simakov O."/>
            <person name="Rensing S.A."/>
            <person name="Terry A."/>
            <person name="Pangilinan J."/>
            <person name="Kapitonov V."/>
            <person name="Jurka J."/>
            <person name="Salamov A."/>
            <person name="Shapiro H."/>
            <person name="Schmutz J."/>
            <person name="Grimwood J."/>
            <person name="Lindquist E."/>
            <person name="Lucas S."/>
            <person name="Grigoriev I.V."/>
            <person name="Schmitt R."/>
            <person name="Kirk D."/>
            <person name="Rokhsar D.S."/>
        </authorList>
    </citation>
    <scope>NUCLEOTIDE SEQUENCE [LARGE SCALE GENOMIC DNA]</scope>
    <source>
        <strain evidence="4">f. Nagariensis / Eve</strain>
    </source>
</reference>
<sequence length="807" mass="80306">MASPGRSTTGAAAANLLTLNVSGTTFTVRREVLVQVVPTWVPSAVAPPSPIISPLEGPQAAPTSRRQQPSSHPAGEAVLPTLNPCPGSGSPSLSLAPTMLGAMFSGRWEGGLPRDELRRPFLELEPTCFRQLVNWLVALYRPAIKGGCLATEERSAAGGQLEPIPGGPGPGPERREEPAGDRQPGWRDLHAGAAAAAAAVSGADTAEGPRGEGCRGAGSFEETECTAELLLRALAAAGVPPAPPPPSDVGLLTTHLEMLRYLGMPLPYVPPPPAPPPPPPAAPPMTRCLGPAVFHLLVDRAVWVHGCKRPSLERWSSNGERMTHGSFSWLNADTATARAAGAAGMTAVSFRLTGHEEVVRGSGGAWILAPFRVVPYDGSGSGGAADSGAGNGSDPVAPVAAAATATAATSNCSSMNGAAARGCGGGGLSGVEGAVYGSTCWRCGAQQPVPIVCSTGGGARGQGLMARTAVLDADRAATAAAAAAAAQRPPLSLAPLATAVPPAAAGRYLIVKLRLAEGAAVGILLGPPAEVAARCGKYGVTSPAEHGAFFGWDSAADLPAAPPPIMLPSPSLAVAAASPPLPVATSAFRSPPATPLRSYGGASGGSGSGGGGAAEGAIGSGNGAGGGMVISCDSPLLTAATAAVLGADGCCCTQLRSPATAVAVGAAAIRGRATPLVLTATPPPGGSPPRLPPPTSPSQQPVRPFNPAAAIERSSPSFVPSAVTPPLYDIQREIVLGLDAATSRLLLYGSGGRHRLLSMALPDGAGEGAVAVFLRSSGQVAEVMGEAAVTAADYRAVRVPAAGDVAE</sequence>
<feature type="region of interest" description="Disordered" evidence="2">
    <location>
        <begin position="154"/>
        <end position="217"/>
    </location>
</feature>
<feature type="compositionally biased region" description="Basic and acidic residues" evidence="2">
    <location>
        <begin position="172"/>
        <end position="190"/>
    </location>
</feature>
<evidence type="ECO:0000256" key="1">
    <source>
        <dbReference type="ARBA" id="ARBA00022581"/>
    </source>
</evidence>
<evidence type="ECO:0000313" key="3">
    <source>
        <dbReference type="EMBL" id="EFJ49270.1"/>
    </source>
</evidence>
<dbReference type="Gene3D" id="3.30.710.10">
    <property type="entry name" value="Potassium Channel Kv1.1, Chain A"/>
    <property type="match status" value="1"/>
</dbReference>
<protein>
    <recommendedName>
        <fullName evidence="5">Potassium channel tetramerisation-type BTB domain-containing protein</fullName>
    </recommendedName>
</protein>